<comment type="similarity">
    <text evidence="8 10">Belongs to the adenylosuccinate synthetase family.</text>
</comment>
<evidence type="ECO:0000256" key="2">
    <source>
        <dbReference type="ARBA" id="ARBA00022598"/>
    </source>
</evidence>
<dbReference type="Pfam" id="PF00709">
    <property type="entry name" value="Adenylsucc_synt"/>
    <property type="match status" value="1"/>
</dbReference>
<keyword evidence="7 8" id="KW-0342">GTP-binding</keyword>
<dbReference type="SMART" id="SM00788">
    <property type="entry name" value="Adenylsucc_synt"/>
    <property type="match status" value="1"/>
</dbReference>
<keyword evidence="6 8" id="KW-0460">Magnesium</keyword>
<comment type="subcellular location">
    <subcellularLocation>
        <location evidence="8">Cytoplasm</location>
    </subcellularLocation>
</comment>
<comment type="pathway">
    <text evidence="8 10">Purine metabolism; AMP biosynthesis via de novo pathway; AMP from IMP: step 1/2.</text>
</comment>
<dbReference type="SUPFAM" id="SSF52540">
    <property type="entry name" value="P-loop containing nucleoside triphosphate hydrolases"/>
    <property type="match status" value="1"/>
</dbReference>
<keyword evidence="5 8" id="KW-0658">Purine biosynthesis</keyword>
<dbReference type="InterPro" id="IPR018220">
    <property type="entry name" value="Adenylosuccin_syn_GTP-bd"/>
</dbReference>
<dbReference type="PROSITE" id="PS00513">
    <property type="entry name" value="ADENYLOSUCCIN_SYN_2"/>
    <property type="match status" value="1"/>
</dbReference>
<evidence type="ECO:0000256" key="6">
    <source>
        <dbReference type="ARBA" id="ARBA00022842"/>
    </source>
</evidence>
<dbReference type="PROSITE" id="PS01266">
    <property type="entry name" value="ADENYLOSUCCIN_SYN_1"/>
    <property type="match status" value="1"/>
</dbReference>
<dbReference type="PANTHER" id="PTHR11846">
    <property type="entry name" value="ADENYLOSUCCINATE SYNTHETASE"/>
    <property type="match status" value="1"/>
</dbReference>
<keyword evidence="13" id="KW-1185">Reference proteome</keyword>
<dbReference type="HAMAP" id="MF_00011">
    <property type="entry name" value="Adenylosucc_synth"/>
    <property type="match status" value="1"/>
</dbReference>
<dbReference type="Gene3D" id="3.90.170.10">
    <property type="entry name" value="Adenylosuccinate Synthetase, subunit A, domain 3"/>
    <property type="match status" value="1"/>
</dbReference>
<feature type="binding site" evidence="8">
    <location>
        <begin position="67"/>
        <end position="69"/>
    </location>
    <ligand>
        <name>GTP</name>
        <dbReference type="ChEBI" id="CHEBI:37565"/>
    </ligand>
</feature>
<dbReference type="NCBIfam" id="TIGR00184">
    <property type="entry name" value="purA"/>
    <property type="match status" value="1"/>
</dbReference>
<feature type="binding site" evidence="8">
    <location>
        <position position="328"/>
    </location>
    <ligand>
        <name>IMP</name>
        <dbReference type="ChEBI" id="CHEBI:58053"/>
    </ligand>
</feature>
<feature type="binding site" evidence="8">
    <location>
        <begin position="39"/>
        <end position="45"/>
    </location>
    <ligand>
        <name>GTP</name>
        <dbReference type="ChEBI" id="CHEBI:37565"/>
    </ligand>
</feature>
<keyword evidence="8" id="KW-0963">Cytoplasm</keyword>
<dbReference type="PANTHER" id="PTHR11846:SF0">
    <property type="entry name" value="ADENYLOSUCCINATE SYNTHETASE"/>
    <property type="match status" value="1"/>
</dbReference>
<evidence type="ECO:0000313" key="13">
    <source>
        <dbReference type="Proteomes" id="UP001642520"/>
    </source>
</evidence>
<dbReference type="InterPro" id="IPR042109">
    <property type="entry name" value="Adenylosuccinate_synth_dom1"/>
</dbReference>
<feature type="binding site" evidence="8">
    <location>
        <position position="249"/>
    </location>
    <ligand>
        <name>IMP</name>
        <dbReference type="ChEBI" id="CHEBI:58053"/>
    </ligand>
</feature>
<feature type="compositionally biased region" description="Polar residues" evidence="11">
    <location>
        <begin position="1"/>
        <end position="10"/>
    </location>
</feature>
<feature type="active site" description="Proton acceptor" evidence="8">
    <location>
        <position position="40"/>
    </location>
</feature>
<protein>
    <recommendedName>
        <fullName evidence="8 10">Adenylosuccinate synthetase</fullName>
        <shortName evidence="8">AMPSase</shortName>
        <shortName evidence="8">AdSS</shortName>
        <ecNumber evidence="8 10">6.3.4.4</ecNumber>
    </recommendedName>
    <alternativeName>
        <fullName evidence="8">IMP--aspartate ligase</fullName>
    </alternativeName>
</protein>
<reference evidence="12 13" key="1">
    <citation type="submission" date="2024-08" db="EMBL/GenBank/DDBJ databases">
        <authorList>
            <person name="Will J Nash"/>
            <person name="Angela Man"/>
            <person name="Seanna McTaggart"/>
            <person name="Kendall Baker"/>
            <person name="Tom Barker"/>
            <person name="Leah Catchpole"/>
            <person name="Alex Durrant"/>
            <person name="Karim Gharbi"/>
            <person name="Naomi Irish"/>
            <person name="Gemy Kaithakottil"/>
            <person name="Debby Ku"/>
            <person name="Aaliyah Providence"/>
            <person name="Felix Shaw"/>
            <person name="David Swarbreck"/>
            <person name="Chris Watkins"/>
            <person name="Ann M. McCartney"/>
            <person name="Giulio Formenti"/>
            <person name="Alice Mouton"/>
            <person name="Noel Vella"/>
            <person name="Bjorn M von Reumont"/>
            <person name="Adriana Vella"/>
            <person name="Wilfried Haerty"/>
        </authorList>
    </citation>
    <scope>NUCLEOTIDE SEQUENCE [LARGE SCALE GENOMIC DNA]</scope>
</reference>
<feature type="binding site" evidence="8">
    <location>
        <position position="330"/>
    </location>
    <ligand>
        <name>GTP</name>
        <dbReference type="ChEBI" id="CHEBI:37565"/>
    </ligand>
</feature>
<feature type="binding site" evidence="8">
    <location>
        <position position="157"/>
    </location>
    <ligand>
        <name>IMP</name>
        <dbReference type="ChEBI" id="CHEBI:58053"/>
    </ligand>
</feature>
<dbReference type="InterPro" id="IPR033128">
    <property type="entry name" value="Adenylosuccin_syn_Lys_AS"/>
</dbReference>
<organism evidence="12 13">
    <name type="scientific">Xylocopa violacea</name>
    <name type="common">Violet carpenter bee</name>
    <name type="synonym">Apis violacea</name>
    <dbReference type="NCBI Taxonomy" id="135666"/>
    <lineage>
        <taxon>Eukaryota</taxon>
        <taxon>Metazoa</taxon>
        <taxon>Ecdysozoa</taxon>
        <taxon>Arthropoda</taxon>
        <taxon>Hexapoda</taxon>
        <taxon>Insecta</taxon>
        <taxon>Pterygota</taxon>
        <taxon>Neoptera</taxon>
        <taxon>Endopterygota</taxon>
        <taxon>Hymenoptera</taxon>
        <taxon>Apocrita</taxon>
        <taxon>Aculeata</taxon>
        <taxon>Apoidea</taxon>
        <taxon>Anthophila</taxon>
        <taxon>Apidae</taxon>
        <taxon>Xylocopa</taxon>
        <taxon>Xylocopa</taxon>
    </lineage>
</organism>
<feature type="active site" description="Proton donor" evidence="8">
    <location>
        <position position="68"/>
    </location>
</feature>
<comment type="subunit">
    <text evidence="1 8">Homodimer.</text>
</comment>
<evidence type="ECO:0000256" key="11">
    <source>
        <dbReference type="SAM" id="MobiDB-lite"/>
    </source>
</evidence>
<evidence type="ECO:0000256" key="5">
    <source>
        <dbReference type="ARBA" id="ARBA00022755"/>
    </source>
</evidence>
<dbReference type="EMBL" id="CAXAJV020001288">
    <property type="protein sequence ID" value="CAL7937350.1"/>
    <property type="molecule type" value="Genomic_DNA"/>
</dbReference>
<dbReference type="Gene3D" id="1.10.300.10">
    <property type="entry name" value="Adenylosuccinate Synthetase, subunit A, domain 2"/>
    <property type="match status" value="1"/>
</dbReference>
<comment type="cofactor">
    <cofactor evidence="8">
        <name>Mg(2+)</name>
        <dbReference type="ChEBI" id="CHEBI:18420"/>
    </cofactor>
    <text evidence="8">Binds 1 Mg(2+) ion per subunit.</text>
</comment>
<feature type="binding site" evidence="8">
    <location>
        <position position="264"/>
    </location>
    <ligand>
        <name>IMP</name>
        <dbReference type="ChEBI" id="CHEBI:58053"/>
    </ligand>
</feature>
<dbReference type="InterPro" id="IPR027417">
    <property type="entry name" value="P-loop_NTPase"/>
</dbReference>
<proteinExistence type="inferred from homology"/>
<dbReference type="InterPro" id="IPR042110">
    <property type="entry name" value="Adenylosuccinate_synth_dom2"/>
</dbReference>
<dbReference type="Gene3D" id="3.40.440.10">
    <property type="entry name" value="Adenylosuccinate Synthetase, subunit A, domain 1"/>
    <property type="match status" value="1"/>
</dbReference>
<dbReference type="Proteomes" id="UP001642520">
    <property type="component" value="Unassembled WGS sequence"/>
</dbReference>
<feature type="binding site" evidence="8">
    <location>
        <begin position="65"/>
        <end position="68"/>
    </location>
    <ligand>
        <name>IMP</name>
        <dbReference type="ChEBI" id="CHEBI:58053"/>
    </ligand>
</feature>
<keyword evidence="4 8" id="KW-0547">Nucleotide-binding</keyword>
<keyword evidence="3 8" id="KW-0479">Metal-binding</keyword>
<gene>
    <name evidence="12" type="ORF">XYLVIOL_LOCUS2645</name>
</gene>
<feature type="active site" evidence="9">
    <location>
        <position position="168"/>
    </location>
</feature>
<comment type="function">
    <text evidence="10">Plays an important role in the de novo pathway of purine nucleotide biosynthesis.</text>
</comment>
<feature type="binding site" evidence="8">
    <location>
        <begin position="40"/>
        <end position="43"/>
    </location>
    <ligand>
        <name>IMP</name>
        <dbReference type="ChEBI" id="CHEBI:58053"/>
    </ligand>
</feature>
<dbReference type="InterPro" id="IPR001114">
    <property type="entry name" value="Adenylosuccinate_synthetase"/>
</dbReference>
<evidence type="ECO:0000256" key="4">
    <source>
        <dbReference type="ARBA" id="ARBA00022741"/>
    </source>
</evidence>
<feature type="binding site" evidence="8">
    <location>
        <position position="171"/>
    </location>
    <ligand>
        <name>IMP</name>
        <dbReference type="ChEBI" id="CHEBI:58053"/>
        <note>ligand shared between dimeric partners</note>
    </ligand>
</feature>
<feature type="binding site" evidence="8">
    <location>
        <position position="67"/>
    </location>
    <ligand>
        <name>Mg(2+)</name>
        <dbReference type="ChEBI" id="CHEBI:18420"/>
    </ligand>
</feature>
<dbReference type="EC" id="6.3.4.4" evidence="8 10"/>
<dbReference type="InterPro" id="IPR042111">
    <property type="entry name" value="Adenylosuccinate_synth_dom3"/>
</dbReference>
<dbReference type="NCBIfam" id="NF002223">
    <property type="entry name" value="PRK01117.1"/>
    <property type="match status" value="1"/>
</dbReference>
<keyword evidence="2 8" id="KW-0436">Ligase</keyword>
<evidence type="ECO:0000256" key="8">
    <source>
        <dbReference type="HAMAP-Rule" id="MF_03125"/>
    </source>
</evidence>
<sequence length="348" mass="38109">MQRSVQQTNGDDILTSPRKKQRVSSATAKVTVVLGAQWGDEGKGKVVDMLAMDADVVCRCQGGSNAGHTVVVNGAEFHFHLLPSGVINPRCISLIGNGVVIHLPGLFEELESNEAKGLENWQERLVISDRAHMVFDFHQQVDGLQELEKGAQSIGTTKKGIGPTYSSKAARNGLRIGDLLGDFDKFSQKFDMLVTSYQKMFPALQVDVKAELQRYKEYAERIRPLVKETVQYLHQSLREGKKVLVEGANAAMLDIDFGTYPYVTSSNCSIGGVCTGLGLPPSYIGEVVGVVKAYTTRVGDGPFPTELSDAVGELLQRRGHEFGVTTNRKRRCGWLDLTLLKFTSMVNG</sequence>
<feature type="binding site" evidence="8">
    <location>
        <position position="40"/>
    </location>
    <ligand>
        <name>Mg(2+)</name>
        <dbReference type="ChEBI" id="CHEBI:18420"/>
    </ligand>
</feature>
<evidence type="ECO:0000256" key="10">
    <source>
        <dbReference type="RuleBase" id="RU000520"/>
    </source>
</evidence>
<feature type="binding site" evidence="8">
    <location>
        <begin position="324"/>
        <end position="330"/>
    </location>
    <ligand>
        <name>substrate</name>
    </ligand>
</feature>
<evidence type="ECO:0000256" key="3">
    <source>
        <dbReference type="ARBA" id="ARBA00022723"/>
    </source>
</evidence>
<evidence type="ECO:0000256" key="7">
    <source>
        <dbReference type="ARBA" id="ARBA00023134"/>
    </source>
</evidence>
<comment type="function">
    <text evidence="8">Plays an important role in the de novo pathway and in the salvage pathway of purine nucleotide biosynthesis. Catalyzes the first commited step in the biosynthesis of AMP from IMP.</text>
</comment>
<dbReference type="CDD" id="cd03108">
    <property type="entry name" value="AdSS"/>
    <property type="match status" value="1"/>
</dbReference>
<comment type="caution">
    <text evidence="8">Lacks conserved residue(s) required for the propagation of feature annotation.</text>
</comment>
<evidence type="ECO:0000256" key="1">
    <source>
        <dbReference type="ARBA" id="ARBA00011738"/>
    </source>
</evidence>
<feature type="region of interest" description="Disordered" evidence="11">
    <location>
        <begin position="1"/>
        <end position="20"/>
    </location>
</feature>
<comment type="catalytic activity">
    <reaction evidence="8 10">
        <text>IMP + L-aspartate + GTP = N(6)-(1,2-dicarboxyethyl)-AMP + GDP + phosphate + 2 H(+)</text>
        <dbReference type="Rhea" id="RHEA:15753"/>
        <dbReference type="ChEBI" id="CHEBI:15378"/>
        <dbReference type="ChEBI" id="CHEBI:29991"/>
        <dbReference type="ChEBI" id="CHEBI:37565"/>
        <dbReference type="ChEBI" id="CHEBI:43474"/>
        <dbReference type="ChEBI" id="CHEBI:57567"/>
        <dbReference type="ChEBI" id="CHEBI:58053"/>
        <dbReference type="ChEBI" id="CHEBI:58189"/>
        <dbReference type="EC" id="6.3.4.4"/>
    </reaction>
</comment>
<evidence type="ECO:0000313" key="12">
    <source>
        <dbReference type="EMBL" id="CAL7937350.1"/>
    </source>
</evidence>
<accession>A0ABP1NCS7</accession>
<comment type="caution">
    <text evidence="12">The sequence shown here is derived from an EMBL/GenBank/DDBJ whole genome shotgun (WGS) entry which is preliminary data.</text>
</comment>
<name>A0ABP1NCS7_XYLVO</name>
<evidence type="ECO:0000256" key="9">
    <source>
        <dbReference type="PROSITE-ProRule" id="PRU10134"/>
    </source>
</evidence>